<comment type="subcellular location">
    <subcellularLocation>
        <location evidence="14">Cytoplasm</location>
    </subcellularLocation>
</comment>
<dbReference type="GO" id="GO:0019344">
    <property type="term" value="P:cysteine biosynthetic process"/>
    <property type="evidence" value="ECO:0007669"/>
    <property type="project" value="InterPro"/>
</dbReference>
<dbReference type="SUPFAM" id="SSF52402">
    <property type="entry name" value="Adenine nucleotide alpha hydrolases-like"/>
    <property type="match status" value="1"/>
</dbReference>
<feature type="active site" description="Nucleophile; cysteine thiosulfonate intermediate" evidence="14">
    <location>
        <position position="227"/>
    </location>
</feature>
<dbReference type="GO" id="GO:0046872">
    <property type="term" value="F:metal ion binding"/>
    <property type="evidence" value="ECO:0007669"/>
    <property type="project" value="UniProtKB-KW"/>
</dbReference>
<evidence type="ECO:0000256" key="12">
    <source>
        <dbReference type="ARBA" id="ARBA00032041"/>
    </source>
</evidence>
<dbReference type="GO" id="GO:0004604">
    <property type="term" value="F:phosphoadenylyl-sulfate reductase (thioredoxin) activity"/>
    <property type="evidence" value="ECO:0007669"/>
    <property type="project" value="UniProtKB-UniRule"/>
</dbReference>
<dbReference type="AlphaFoldDB" id="A0A2G1DHC3"/>
<dbReference type="PANTHER" id="PTHR46482">
    <property type="entry name" value="5'-ADENYLYLSULFATE REDUCTASE 3, CHLOROPLASTIC"/>
    <property type="match status" value="1"/>
</dbReference>
<feature type="binding site" evidence="14">
    <location>
        <position position="116"/>
    </location>
    <ligand>
        <name>[4Fe-4S] cluster</name>
        <dbReference type="ChEBI" id="CHEBI:49883"/>
    </ligand>
</feature>
<feature type="domain" description="Phosphoadenosine phosphosulphate reductase" evidence="15">
    <location>
        <begin position="31"/>
        <end position="205"/>
    </location>
</feature>
<comment type="function">
    <text evidence="7 14">Catalyzes the formation of sulfite from adenosine 5'-phosphosulfate (APS) using thioredoxin as an electron donor.</text>
</comment>
<dbReference type="InterPro" id="IPR002500">
    <property type="entry name" value="PAPS_reduct_dom"/>
</dbReference>
<keyword evidence="6 14" id="KW-0411">Iron-sulfur</keyword>
<dbReference type="PANTHER" id="PTHR46482:SF9">
    <property type="entry name" value="5'-ADENYLYLSULFATE REDUCTASE 1, CHLOROPLASTIC"/>
    <property type="match status" value="1"/>
</dbReference>
<dbReference type="RefSeq" id="WP_099342622.1">
    <property type="nucleotide sequence ID" value="NZ_CP032098.1"/>
</dbReference>
<dbReference type="KEGG" id="amol:AMOL_2748"/>
<protein>
    <recommendedName>
        <fullName evidence="10 14">Adenosine 5'-phosphosulfate reductase</fullName>
        <shortName evidence="14">APS reductase</shortName>
        <ecNumber evidence="9 14">1.8.4.10</ecNumber>
    </recommendedName>
    <alternativeName>
        <fullName evidence="12 14">5'-adenylylsulfate reductase</fullName>
    </alternativeName>
    <alternativeName>
        <fullName evidence="11 14">Thioredoxin-dependent 5'-adenylylsulfate reductase</fullName>
    </alternativeName>
</protein>
<dbReference type="Pfam" id="PF01507">
    <property type="entry name" value="PAPS_reduct"/>
    <property type="match status" value="1"/>
</dbReference>
<feature type="binding site" evidence="14">
    <location>
        <position position="117"/>
    </location>
    <ligand>
        <name>[4Fe-4S] cluster</name>
        <dbReference type="ChEBI" id="CHEBI:49883"/>
    </ligand>
</feature>
<comment type="cofactor">
    <cofactor evidence="14">
        <name>[4Fe-4S] cluster</name>
        <dbReference type="ChEBI" id="CHEBI:49883"/>
    </cofactor>
    <text evidence="14">Binds 1 [4Fe-4S] cluster per subunit.</text>
</comment>
<dbReference type="GO" id="GO:0043866">
    <property type="term" value="F:adenylyl-sulfate reductase (thioredoxin) activity"/>
    <property type="evidence" value="ECO:0007669"/>
    <property type="project" value="UniProtKB-EC"/>
</dbReference>
<evidence type="ECO:0000256" key="9">
    <source>
        <dbReference type="ARBA" id="ARBA00024386"/>
    </source>
</evidence>
<dbReference type="NCBIfam" id="NF002537">
    <property type="entry name" value="PRK02090.1"/>
    <property type="match status" value="1"/>
</dbReference>
<comment type="pathway">
    <text evidence="8 14">Sulfur metabolism; hydrogen sulfide biosynthesis; sulfite from sulfate.</text>
</comment>
<dbReference type="InterPro" id="IPR014729">
    <property type="entry name" value="Rossmann-like_a/b/a_fold"/>
</dbReference>
<evidence type="ECO:0000313" key="18">
    <source>
        <dbReference type="Proteomes" id="UP000221222"/>
    </source>
</evidence>
<keyword evidence="18" id="KW-1185">Reference proteome</keyword>
<organism evidence="17 18">
    <name type="scientific">Malaciobacter molluscorum LMG 25693</name>
    <dbReference type="NCBI Taxonomy" id="870501"/>
    <lineage>
        <taxon>Bacteria</taxon>
        <taxon>Pseudomonadati</taxon>
        <taxon>Campylobacterota</taxon>
        <taxon>Epsilonproteobacteria</taxon>
        <taxon>Campylobacterales</taxon>
        <taxon>Arcobacteraceae</taxon>
        <taxon>Malaciobacter</taxon>
    </lineage>
</organism>
<evidence type="ECO:0000256" key="14">
    <source>
        <dbReference type="HAMAP-Rule" id="MF_00063"/>
    </source>
</evidence>
<evidence type="ECO:0000256" key="2">
    <source>
        <dbReference type="ARBA" id="ARBA00022490"/>
    </source>
</evidence>
<feature type="binding site" evidence="14">
    <location>
        <position position="202"/>
    </location>
    <ligand>
        <name>[4Fe-4S] cluster</name>
        <dbReference type="ChEBI" id="CHEBI:49883"/>
    </ligand>
</feature>
<evidence type="ECO:0000256" key="10">
    <source>
        <dbReference type="ARBA" id="ARBA00029514"/>
    </source>
</evidence>
<keyword evidence="5 14" id="KW-0408">Iron</keyword>
<accession>A0A2G1DHC3</accession>
<comment type="catalytic activity">
    <reaction evidence="13 14">
        <text>[thioredoxin]-disulfide + sulfite + AMP + 2 H(+) = adenosine 5'-phosphosulfate + [thioredoxin]-dithiol</text>
        <dbReference type="Rhea" id="RHEA:21976"/>
        <dbReference type="Rhea" id="RHEA-COMP:10698"/>
        <dbReference type="Rhea" id="RHEA-COMP:10700"/>
        <dbReference type="ChEBI" id="CHEBI:15378"/>
        <dbReference type="ChEBI" id="CHEBI:17359"/>
        <dbReference type="ChEBI" id="CHEBI:29950"/>
        <dbReference type="ChEBI" id="CHEBI:50058"/>
        <dbReference type="ChEBI" id="CHEBI:58243"/>
        <dbReference type="ChEBI" id="CHEBI:456215"/>
        <dbReference type="EC" id="1.8.4.10"/>
    </reaction>
</comment>
<dbReference type="GO" id="GO:0070814">
    <property type="term" value="P:hydrogen sulfide biosynthetic process"/>
    <property type="evidence" value="ECO:0007669"/>
    <property type="project" value="UniProtKB-UniRule"/>
</dbReference>
<keyword evidence="2 14" id="KW-0963">Cytoplasm</keyword>
<dbReference type="Proteomes" id="UP000262712">
    <property type="component" value="Chromosome"/>
</dbReference>
<feature type="binding site" evidence="14">
    <location>
        <position position="199"/>
    </location>
    <ligand>
        <name>[4Fe-4S] cluster</name>
        <dbReference type="ChEBI" id="CHEBI:49883"/>
    </ligand>
</feature>
<evidence type="ECO:0000259" key="15">
    <source>
        <dbReference type="Pfam" id="PF01507"/>
    </source>
</evidence>
<evidence type="ECO:0000256" key="8">
    <source>
        <dbReference type="ARBA" id="ARBA00024327"/>
    </source>
</evidence>
<reference evidence="17 18" key="1">
    <citation type="submission" date="2017-09" db="EMBL/GenBank/DDBJ databases">
        <title>Arcobacter canalis sp. nov., a new species isolated from a water canal contaminated with urban sewage.</title>
        <authorList>
            <person name="Perez-Cataluna A."/>
            <person name="Salas-Masso N."/>
            <person name="Figueras M.J."/>
        </authorList>
    </citation>
    <scope>NUCLEOTIDE SEQUENCE [LARGE SCALE GENOMIC DNA]</scope>
    <source>
        <strain evidence="17 18">F98-3</strain>
    </source>
</reference>
<dbReference type="NCBIfam" id="TIGR02055">
    <property type="entry name" value="APS_reductase"/>
    <property type="match status" value="1"/>
</dbReference>
<dbReference type="InterPro" id="IPR004511">
    <property type="entry name" value="PAPS/APS_Rdtase"/>
</dbReference>
<evidence type="ECO:0000256" key="3">
    <source>
        <dbReference type="ARBA" id="ARBA00022723"/>
    </source>
</evidence>
<dbReference type="Proteomes" id="UP000221222">
    <property type="component" value="Unassembled WGS sequence"/>
</dbReference>
<dbReference type="GO" id="GO:0051539">
    <property type="term" value="F:4 iron, 4 sulfur cluster binding"/>
    <property type="evidence" value="ECO:0007669"/>
    <property type="project" value="UniProtKB-UniRule"/>
</dbReference>
<name>A0A2G1DHC3_9BACT</name>
<dbReference type="InterPro" id="IPR011798">
    <property type="entry name" value="APS_reductase"/>
</dbReference>
<dbReference type="NCBIfam" id="TIGR00434">
    <property type="entry name" value="cysH"/>
    <property type="match status" value="1"/>
</dbReference>
<dbReference type="EMBL" id="NXFY01000011">
    <property type="protein sequence ID" value="PHO17909.1"/>
    <property type="molecule type" value="Genomic_DNA"/>
</dbReference>
<dbReference type="EMBL" id="CP032098">
    <property type="protein sequence ID" value="AXX93681.1"/>
    <property type="molecule type" value="Genomic_DNA"/>
</dbReference>
<dbReference type="Gene3D" id="3.40.50.620">
    <property type="entry name" value="HUPs"/>
    <property type="match status" value="1"/>
</dbReference>
<dbReference type="PIRSF" id="PIRSF000857">
    <property type="entry name" value="PAPS_reductase"/>
    <property type="match status" value="1"/>
</dbReference>
<dbReference type="GO" id="GO:0005737">
    <property type="term" value="C:cytoplasm"/>
    <property type="evidence" value="ECO:0007669"/>
    <property type="project" value="UniProtKB-SubCell"/>
</dbReference>
<evidence type="ECO:0000313" key="16">
    <source>
        <dbReference type="EMBL" id="AXX93681.1"/>
    </source>
</evidence>
<keyword evidence="4 14" id="KW-0560">Oxidoreductase</keyword>
<evidence type="ECO:0000256" key="4">
    <source>
        <dbReference type="ARBA" id="ARBA00023002"/>
    </source>
</evidence>
<evidence type="ECO:0000313" key="17">
    <source>
        <dbReference type="EMBL" id="PHO17909.1"/>
    </source>
</evidence>
<evidence type="ECO:0000256" key="11">
    <source>
        <dbReference type="ARBA" id="ARBA00030894"/>
    </source>
</evidence>
<proteinExistence type="inferred from homology"/>
<evidence type="ECO:0000256" key="1">
    <source>
        <dbReference type="ARBA" id="ARBA00009732"/>
    </source>
</evidence>
<sequence>MEIINKLNEKLKDVSTLDVIEFFLKGYKNKIALASSLGAEDQVLTDMILKTNKDTKIFTLDTGRLNPETYNVMDATNLKYSVKLDVYFPKLENVEKLYKTQGVNGHFESIDNRKNCCNIRKIEPLKRALEGLDVWFTGLRSSQSVTREDMKLVEWDEAFGLIKVNPLINWNEEDVWTYIKENSVPYNKLHDQGYPSIGCAPCTRAVKDGEDIRAGRWWWENPEHKECGLHKK</sequence>
<comment type="similarity">
    <text evidence="1 14">Belongs to the PAPS reductase family. CysH subfamily.</text>
</comment>
<dbReference type="HAMAP" id="MF_00063">
    <property type="entry name" value="CysH"/>
    <property type="match status" value="1"/>
</dbReference>
<evidence type="ECO:0000256" key="6">
    <source>
        <dbReference type="ARBA" id="ARBA00023014"/>
    </source>
</evidence>
<evidence type="ECO:0000256" key="5">
    <source>
        <dbReference type="ARBA" id="ARBA00023004"/>
    </source>
</evidence>
<dbReference type="EC" id="1.8.4.10" evidence="9 14"/>
<keyword evidence="3 14" id="KW-0479">Metal-binding</keyword>
<evidence type="ECO:0000256" key="13">
    <source>
        <dbReference type="ARBA" id="ARBA00048441"/>
    </source>
</evidence>
<gene>
    <name evidence="14 16" type="primary">cysH</name>
    <name evidence="16" type="ORF">AMOL_2748</name>
    <name evidence="17" type="ORF">CPU12_08210</name>
</gene>
<dbReference type="CDD" id="cd23945">
    <property type="entry name" value="PAPS_reductase"/>
    <property type="match status" value="1"/>
</dbReference>
<evidence type="ECO:0000313" key="19">
    <source>
        <dbReference type="Proteomes" id="UP000262712"/>
    </source>
</evidence>
<dbReference type="GO" id="GO:0019379">
    <property type="term" value="P:sulfate assimilation, phosphoadenylyl sulfate reduction by phosphoadenylyl-sulfate reductase (thioredoxin)"/>
    <property type="evidence" value="ECO:0007669"/>
    <property type="project" value="UniProtKB-UniRule"/>
</dbReference>
<reference evidence="16 19" key="2">
    <citation type="submission" date="2018-08" db="EMBL/GenBank/DDBJ databases">
        <title>Complete genome of the Arcobacter molluscorum type strain LMG 25693.</title>
        <authorList>
            <person name="Miller W.G."/>
            <person name="Yee E."/>
            <person name="Bono J.L."/>
        </authorList>
    </citation>
    <scope>NUCLEOTIDE SEQUENCE [LARGE SCALE GENOMIC DNA]</scope>
    <source>
        <strain evidence="16 19">CECT 7696</strain>
    </source>
</reference>
<evidence type="ECO:0000256" key="7">
    <source>
        <dbReference type="ARBA" id="ARBA00024298"/>
    </source>
</evidence>